<organism evidence="1 2">
    <name type="scientific">Ruminiclostridium sufflavum DSM 19573</name>
    <dbReference type="NCBI Taxonomy" id="1121337"/>
    <lineage>
        <taxon>Bacteria</taxon>
        <taxon>Bacillati</taxon>
        <taxon>Bacillota</taxon>
        <taxon>Clostridia</taxon>
        <taxon>Eubacteriales</taxon>
        <taxon>Oscillospiraceae</taxon>
        <taxon>Ruminiclostridium</taxon>
    </lineage>
</organism>
<evidence type="ECO:0008006" key="3">
    <source>
        <dbReference type="Google" id="ProtNLM"/>
    </source>
</evidence>
<accession>A0A318XM30</accession>
<name>A0A318XM30_9FIRM</name>
<evidence type="ECO:0000313" key="1">
    <source>
        <dbReference type="EMBL" id="PYG88782.1"/>
    </source>
</evidence>
<sequence>MKREDFILSDPYYETEAEGILIKIHRDFLNQSSIAYANKIFELYLYKKSEVIDYVLNHSVLDFYKSRYARNEIAEKLNEADIEIMNDRWGCLTWRNHNLDEHIIQVEFNDEMQLSYVSIDG</sequence>
<gene>
    <name evidence="1" type="ORF">LY28_01138</name>
</gene>
<dbReference type="OrthoDB" id="1701659at2"/>
<dbReference type="AlphaFoldDB" id="A0A318XM30"/>
<evidence type="ECO:0000313" key="2">
    <source>
        <dbReference type="Proteomes" id="UP000248132"/>
    </source>
</evidence>
<dbReference type="EMBL" id="QKMR01000005">
    <property type="protein sequence ID" value="PYG88782.1"/>
    <property type="molecule type" value="Genomic_DNA"/>
</dbReference>
<protein>
    <recommendedName>
        <fullName evidence="3">DUF2004 domain-containing protein</fullName>
    </recommendedName>
</protein>
<comment type="caution">
    <text evidence="1">The sequence shown here is derived from an EMBL/GenBank/DDBJ whole genome shotgun (WGS) entry which is preliminary data.</text>
</comment>
<keyword evidence="2" id="KW-1185">Reference proteome</keyword>
<dbReference type="Proteomes" id="UP000248132">
    <property type="component" value="Unassembled WGS sequence"/>
</dbReference>
<proteinExistence type="predicted"/>
<dbReference type="RefSeq" id="WP_110461204.1">
    <property type="nucleotide sequence ID" value="NZ_QKMR01000005.1"/>
</dbReference>
<reference evidence="1 2" key="1">
    <citation type="submission" date="2018-06" db="EMBL/GenBank/DDBJ databases">
        <title>Genomic Encyclopedia of Type Strains, Phase I: the one thousand microbial genomes (KMG-I) project.</title>
        <authorList>
            <person name="Kyrpides N."/>
        </authorList>
    </citation>
    <scope>NUCLEOTIDE SEQUENCE [LARGE SCALE GENOMIC DNA]</scope>
    <source>
        <strain evidence="1 2">DSM 19573</strain>
    </source>
</reference>